<organism evidence="2 3">
    <name type="scientific">Clostridium estertheticum</name>
    <dbReference type="NCBI Taxonomy" id="238834"/>
    <lineage>
        <taxon>Bacteria</taxon>
        <taxon>Bacillati</taxon>
        <taxon>Bacillota</taxon>
        <taxon>Clostridia</taxon>
        <taxon>Eubacteriales</taxon>
        <taxon>Clostridiaceae</taxon>
        <taxon>Clostridium</taxon>
    </lineage>
</organism>
<name>A0A5N7II73_9CLOT</name>
<dbReference type="EMBL" id="SPSF01000008">
    <property type="protein sequence ID" value="MPQ60681.1"/>
    <property type="molecule type" value="Genomic_DNA"/>
</dbReference>
<proteinExistence type="predicted"/>
<dbReference type="Proteomes" id="UP000342249">
    <property type="component" value="Unassembled WGS sequence"/>
</dbReference>
<accession>A0A5N7II73</accession>
<dbReference type="RefSeq" id="WP_152749723.1">
    <property type="nucleotide sequence ID" value="NZ_SPSE01000008.1"/>
</dbReference>
<feature type="transmembrane region" description="Helical" evidence="1">
    <location>
        <begin position="40"/>
        <end position="59"/>
    </location>
</feature>
<keyword evidence="1" id="KW-0812">Transmembrane</keyword>
<keyword evidence="1" id="KW-0472">Membrane</keyword>
<evidence type="ECO:0000313" key="3">
    <source>
        <dbReference type="Proteomes" id="UP000342249"/>
    </source>
</evidence>
<gene>
    <name evidence="2" type="ORF">E4V82_00910</name>
</gene>
<sequence length="191" mass="22859">MNINKAIRKQKKTYKRFMLSMCFIFVLLPIALMISNIMSMFFIIYLICIEIMITFVLLLRINEEYIDFKQNGYKISIWCGITRVKFIIICKKVDLVHTEGHGRNLKIIIITKSGFRNKRIRPVDINFFMKYPYVAKMYIEIKTQNLEKTYYYLVINNGGFRKYSLLNDLYKTCNQAVFSDDAIENIKEYRE</sequence>
<dbReference type="AlphaFoldDB" id="A0A5N7II73"/>
<evidence type="ECO:0000256" key="1">
    <source>
        <dbReference type="SAM" id="Phobius"/>
    </source>
</evidence>
<evidence type="ECO:0000313" key="2">
    <source>
        <dbReference type="EMBL" id="MPQ60681.1"/>
    </source>
</evidence>
<comment type="caution">
    <text evidence="2">The sequence shown here is derived from an EMBL/GenBank/DDBJ whole genome shotgun (WGS) entry which is preliminary data.</text>
</comment>
<evidence type="ECO:0008006" key="4">
    <source>
        <dbReference type="Google" id="ProtNLM"/>
    </source>
</evidence>
<keyword evidence="1" id="KW-1133">Transmembrane helix</keyword>
<protein>
    <recommendedName>
        <fullName evidence="4">Transmembrane protein</fullName>
    </recommendedName>
</protein>
<feature type="transmembrane region" description="Helical" evidence="1">
    <location>
        <begin position="17"/>
        <end position="34"/>
    </location>
</feature>
<reference evidence="2 3" key="1">
    <citation type="journal article" date="2019" name="Lett. Appl. Microbiol.">
        <title>A case of 'blown pack' spoilage of vacuum-packaged pork likely associated with Clostridium estertheticum in Canada.</title>
        <authorList>
            <person name="Zhang P."/>
            <person name="Ward P."/>
            <person name="McMullen L.M."/>
            <person name="Yang X."/>
        </authorList>
    </citation>
    <scope>NUCLEOTIDE SEQUENCE [LARGE SCALE GENOMIC DNA]</scope>
    <source>
        <strain evidence="2 3">MA19</strain>
    </source>
</reference>